<dbReference type="InterPro" id="IPR016181">
    <property type="entry name" value="Acyl_CoA_acyltransferase"/>
</dbReference>
<proteinExistence type="predicted"/>
<dbReference type="InterPro" id="IPR000182">
    <property type="entry name" value="GNAT_dom"/>
</dbReference>
<dbReference type="CDD" id="cd04301">
    <property type="entry name" value="NAT_SF"/>
    <property type="match status" value="1"/>
</dbReference>
<protein>
    <submittedName>
        <fullName evidence="2">N-acetyltransferase</fullName>
    </submittedName>
</protein>
<evidence type="ECO:0000313" key="2">
    <source>
        <dbReference type="EMBL" id="GIM67434.1"/>
    </source>
</evidence>
<organism evidence="2 3">
    <name type="scientific">Actinoplanes auranticolor</name>
    <dbReference type="NCBI Taxonomy" id="47988"/>
    <lineage>
        <taxon>Bacteria</taxon>
        <taxon>Bacillati</taxon>
        <taxon>Actinomycetota</taxon>
        <taxon>Actinomycetes</taxon>
        <taxon>Micromonosporales</taxon>
        <taxon>Micromonosporaceae</taxon>
        <taxon>Actinoplanes</taxon>
    </lineage>
</organism>
<accession>A0A919S822</accession>
<evidence type="ECO:0000259" key="1">
    <source>
        <dbReference type="PROSITE" id="PS51186"/>
    </source>
</evidence>
<dbReference type="AlphaFoldDB" id="A0A919S822"/>
<sequence>MTITYGWRAGFDNAALDTLHAAGFGYAAQGIDWHARLARHSLGWVCAHRGEVLVGFVNVSWDGGVHAFLVDTVVAPDARGHGIGTALVAAAVSGARAAGCQWLHVDYEPHLTQFYVESCGFGPTAAGLLAL</sequence>
<keyword evidence="3" id="KW-1185">Reference proteome</keyword>
<evidence type="ECO:0000313" key="3">
    <source>
        <dbReference type="Proteomes" id="UP000681340"/>
    </source>
</evidence>
<dbReference type="Proteomes" id="UP000681340">
    <property type="component" value="Unassembled WGS sequence"/>
</dbReference>
<dbReference type="PROSITE" id="PS51186">
    <property type="entry name" value="GNAT"/>
    <property type="match status" value="1"/>
</dbReference>
<dbReference type="EMBL" id="BOQL01000022">
    <property type="protein sequence ID" value="GIM67434.1"/>
    <property type="molecule type" value="Genomic_DNA"/>
</dbReference>
<dbReference type="Pfam" id="PF00583">
    <property type="entry name" value="Acetyltransf_1"/>
    <property type="match status" value="1"/>
</dbReference>
<comment type="caution">
    <text evidence="2">The sequence shown here is derived from an EMBL/GenBank/DDBJ whole genome shotgun (WGS) entry which is preliminary data.</text>
</comment>
<feature type="domain" description="N-acetyltransferase" evidence="1">
    <location>
        <begin position="1"/>
        <end position="131"/>
    </location>
</feature>
<name>A0A919S822_9ACTN</name>
<dbReference type="Gene3D" id="3.40.630.30">
    <property type="match status" value="1"/>
</dbReference>
<reference evidence="2" key="1">
    <citation type="submission" date="2021-03" db="EMBL/GenBank/DDBJ databases">
        <title>Whole genome shotgun sequence of Actinoplanes auranticolor NBRC 12245.</title>
        <authorList>
            <person name="Komaki H."/>
            <person name="Tamura T."/>
        </authorList>
    </citation>
    <scope>NUCLEOTIDE SEQUENCE</scope>
    <source>
        <strain evidence="2">NBRC 12245</strain>
    </source>
</reference>
<dbReference type="RefSeq" id="WP_212988749.1">
    <property type="nucleotide sequence ID" value="NZ_BAABEA010000005.1"/>
</dbReference>
<gene>
    <name evidence="2" type="ORF">Aau02nite_27230</name>
</gene>
<dbReference type="GO" id="GO:0016747">
    <property type="term" value="F:acyltransferase activity, transferring groups other than amino-acyl groups"/>
    <property type="evidence" value="ECO:0007669"/>
    <property type="project" value="InterPro"/>
</dbReference>
<dbReference type="SUPFAM" id="SSF55729">
    <property type="entry name" value="Acyl-CoA N-acyltransferases (Nat)"/>
    <property type="match status" value="1"/>
</dbReference>